<feature type="transmembrane region" description="Helical" evidence="1">
    <location>
        <begin position="178"/>
        <end position="198"/>
    </location>
</feature>
<comment type="caution">
    <text evidence="2">The sequence shown here is derived from an EMBL/GenBank/DDBJ whole genome shotgun (WGS) entry which is preliminary data.</text>
</comment>
<evidence type="ECO:0000256" key="1">
    <source>
        <dbReference type="SAM" id="Phobius"/>
    </source>
</evidence>
<dbReference type="Gene3D" id="1.20.120.1630">
    <property type="match status" value="1"/>
</dbReference>
<dbReference type="InterPro" id="IPR010721">
    <property type="entry name" value="UstE-like"/>
</dbReference>
<name>A0A4R3NHZ9_9HYPH</name>
<organism evidence="2 3">
    <name type="scientific">Martelella mediterranea</name>
    <dbReference type="NCBI Taxonomy" id="293089"/>
    <lineage>
        <taxon>Bacteria</taxon>
        <taxon>Pseudomonadati</taxon>
        <taxon>Pseudomonadota</taxon>
        <taxon>Alphaproteobacteria</taxon>
        <taxon>Hyphomicrobiales</taxon>
        <taxon>Aurantimonadaceae</taxon>
        <taxon>Martelella</taxon>
    </lineage>
</organism>
<feature type="transmembrane region" description="Helical" evidence="1">
    <location>
        <begin position="113"/>
        <end position="131"/>
    </location>
</feature>
<evidence type="ECO:0000313" key="3">
    <source>
        <dbReference type="Proteomes" id="UP000295097"/>
    </source>
</evidence>
<dbReference type="AlphaFoldDB" id="A0A4R3NHZ9"/>
<evidence type="ECO:0000313" key="2">
    <source>
        <dbReference type="EMBL" id="TCT31719.1"/>
    </source>
</evidence>
<feature type="transmembrane region" description="Helical" evidence="1">
    <location>
        <begin position="19"/>
        <end position="38"/>
    </location>
</feature>
<feature type="transmembrane region" description="Helical" evidence="1">
    <location>
        <begin position="79"/>
        <end position="101"/>
    </location>
</feature>
<keyword evidence="3" id="KW-1185">Reference proteome</keyword>
<dbReference type="EMBL" id="SMAR01000041">
    <property type="protein sequence ID" value="TCT31719.1"/>
    <property type="molecule type" value="Genomic_DNA"/>
</dbReference>
<dbReference type="Pfam" id="PF06966">
    <property type="entry name" value="DUF1295"/>
    <property type="match status" value="1"/>
</dbReference>
<feature type="transmembrane region" description="Helical" evidence="1">
    <location>
        <begin position="50"/>
        <end position="70"/>
    </location>
</feature>
<dbReference type="GO" id="GO:0016020">
    <property type="term" value="C:membrane"/>
    <property type="evidence" value="ECO:0007669"/>
    <property type="project" value="TreeGrafter"/>
</dbReference>
<dbReference type="PANTHER" id="PTHR32251:SF17">
    <property type="entry name" value="STEROID 5-ALPHA REDUCTASE C-TERMINAL DOMAIN-CONTAINING PROTEIN"/>
    <property type="match status" value="1"/>
</dbReference>
<accession>A0A4R3NHZ9</accession>
<protein>
    <submittedName>
        <fullName evidence="2">Uncharacterized protein DUF1295</fullName>
    </submittedName>
</protein>
<reference evidence="2 3" key="1">
    <citation type="submission" date="2019-03" db="EMBL/GenBank/DDBJ databases">
        <title>Freshwater and sediment microbial communities from various areas in North America, analyzing microbe dynamics in response to fracking.</title>
        <authorList>
            <person name="Lamendella R."/>
        </authorList>
    </citation>
    <scope>NUCLEOTIDE SEQUENCE [LARGE SCALE GENOMIC DNA]</scope>
    <source>
        <strain evidence="2 3">175.2</strain>
    </source>
</reference>
<dbReference type="RefSeq" id="WP_132313925.1">
    <property type="nucleotide sequence ID" value="NZ_SMAR01000041.1"/>
</dbReference>
<feature type="transmembrane region" description="Helical" evidence="1">
    <location>
        <begin position="151"/>
        <end position="172"/>
    </location>
</feature>
<dbReference type="PANTHER" id="PTHR32251">
    <property type="entry name" value="3-OXO-5-ALPHA-STEROID 4-DEHYDROGENASE"/>
    <property type="match status" value="1"/>
</dbReference>
<dbReference type="Proteomes" id="UP000295097">
    <property type="component" value="Unassembled WGS sequence"/>
</dbReference>
<keyword evidence="1" id="KW-1133">Transmembrane helix</keyword>
<dbReference type="OrthoDB" id="9779233at2"/>
<gene>
    <name evidence="2" type="ORF">EDC90_104119</name>
</gene>
<keyword evidence="1" id="KW-0472">Membrane</keyword>
<sequence length="225" mass="25198">MATSSGVDRNHGQSLGPKLAFSAIHAGLVIICIWLAFGRFDWADPLRAKVLAGCALLYFLRHVLTLFVLLKRRVEMSEVLGLSVFMAVFEIGFLLLGAGALSGTATPFRWLDWIGIAMVIIGSFLNSGSELQRWHWKKKPTSKGKCYTEGLFAYSMHINYFGDSVLFCGWAILSASFFAWPVPLFIIASFVWFHIPALDAYLAKRYGKDFETYAAKTAKFVPFLY</sequence>
<keyword evidence="1" id="KW-0812">Transmembrane</keyword>
<dbReference type="PROSITE" id="PS50244">
    <property type="entry name" value="S5A_REDUCTASE"/>
    <property type="match status" value="1"/>
</dbReference>
<proteinExistence type="predicted"/>